<dbReference type="InterPro" id="IPR006027">
    <property type="entry name" value="NusB_RsmB_TIM44"/>
</dbReference>
<sequence length="441" mass="49083">MINRKINFLAQSGLVPESLAFRLACTAEVICRVINGRSLPHALSTVFSGMAFSPSTRGAIQDISYHVLRNLGLVRFLTEKLTRKLPEPLLLQNLLHCALVLLLPENGILRYEPYTVVDQAVQATASIRTLSKAKGLVNAVLRRFLREQTDLLKAARQRPEACWNYPAWWIDRIREAYPSDWESILEVGNMPPPLTLRVNRRKSSTDAYIRLANSAGIDAVAIGPCAVKLAHPVPVDKIPGFNNGLVSVQDAAAQLAAPLLNPENGMKVLDACAAPGGKSGHMLEMANIDLLALDCDHRRLQMIHENLERLGLKARTKKGDATKQDWWDKKPFDCILADVPCTASGITRRHPDIRWLRRPADSQELSDLSMRILENLWSMLKPGGKLLLATCSIWPEESEQQARTFSARFGAQRLEAPGQLLPTAKDLIDHDGLFYALFKKT</sequence>
<dbReference type="NCBIfam" id="NF008149">
    <property type="entry name" value="PRK10901.1"/>
    <property type="match status" value="1"/>
</dbReference>
<comment type="function">
    <text evidence="1">Specifically methylates the cytosine at position 967 (m5C967) of 16S rRNA.</text>
</comment>
<dbReference type="InterPro" id="IPR054728">
    <property type="entry name" value="RsmB-like_ferredoxin"/>
</dbReference>
<gene>
    <name evidence="15" type="primary">rsmB</name>
    <name evidence="15" type="ORF">NB646_02540</name>
</gene>
<protein>
    <recommendedName>
        <fullName evidence="3">16S rRNA (cytosine(967)-C(5))-methyltransferase</fullName>
        <ecNumber evidence="3">2.1.1.176</ecNumber>
    </recommendedName>
    <alternativeName>
        <fullName evidence="10">16S rRNA m5C967 methyltransferase</fullName>
    </alternativeName>
    <alternativeName>
        <fullName evidence="11">rRNA (cytosine-C(5)-)-methyltransferase RsmB</fullName>
    </alternativeName>
</protein>
<dbReference type="EMBL" id="CP098251">
    <property type="protein sequence ID" value="WAV91653.1"/>
    <property type="molecule type" value="Genomic_DNA"/>
</dbReference>
<dbReference type="GO" id="GO:0003723">
    <property type="term" value="F:RNA binding"/>
    <property type="evidence" value="ECO:0007669"/>
    <property type="project" value="UniProtKB-UniRule"/>
</dbReference>
<dbReference type="CDD" id="cd02440">
    <property type="entry name" value="AdoMet_MTases"/>
    <property type="match status" value="1"/>
</dbReference>
<keyword evidence="5" id="KW-0698">rRNA processing</keyword>
<organism evidence="15">
    <name type="scientific">Oxalobacter aliiformigenes</name>
    <dbReference type="NCBI Taxonomy" id="2946593"/>
    <lineage>
        <taxon>Bacteria</taxon>
        <taxon>Pseudomonadati</taxon>
        <taxon>Pseudomonadota</taxon>
        <taxon>Betaproteobacteria</taxon>
        <taxon>Burkholderiales</taxon>
        <taxon>Oxalobacteraceae</taxon>
        <taxon>Oxalobacter</taxon>
    </lineage>
</organism>
<evidence type="ECO:0000256" key="7">
    <source>
        <dbReference type="ARBA" id="ARBA00022679"/>
    </source>
</evidence>
<proteinExistence type="inferred from homology"/>
<dbReference type="InterPro" id="IPR049560">
    <property type="entry name" value="MeTrfase_RsmB-F_NOP2_cat"/>
</dbReference>
<evidence type="ECO:0000256" key="9">
    <source>
        <dbReference type="ARBA" id="ARBA00022884"/>
    </source>
</evidence>
<dbReference type="GO" id="GO:0005737">
    <property type="term" value="C:cytoplasm"/>
    <property type="evidence" value="ECO:0007669"/>
    <property type="project" value="UniProtKB-SubCell"/>
</dbReference>
<feature type="binding site" evidence="13">
    <location>
        <position position="338"/>
    </location>
    <ligand>
        <name>S-adenosyl-L-methionine</name>
        <dbReference type="ChEBI" id="CHEBI:59789"/>
    </ligand>
</feature>
<dbReference type="PANTHER" id="PTHR22807">
    <property type="entry name" value="NOP2 YEAST -RELATED NOL1/NOP2/FMU SUN DOMAIN-CONTAINING"/>
    <property type="match status" value="1"/>
</dbReference>
<keyword evidence="7 13" id="KW-0808">Transferase</keyword>
<dbReference type="Pfam" id="PF01189">
    <property type="entry name" value="Methyltr_RsmB-F"/>
    <property type="match status" value="1"/>
</dbReference>
<dbReference type="Pfam" id="PF01029">
    <property type="entry name" value="NusB"/>
    <property type="match status" value="1"/>
</dbReference>
<dbReference type="Gene3D" id="1.10.940.10">
    <property type="entry name" value="NusB-like"/>
    <property type="match status" value="1"/>
</dbReference>
<keyword evidence="6 13" id="KW-0489">Methyltransferase</keyword>
<dbReference type="GO" id="GO:0006355">
    <property type="term" value="P:regulation of DNA-templated transcription"/>
    <property type="evidence" value="ECO:0007669"/>
    <property type="project" value="InterPro"/>
</dbReference>
<comment type="subcellular location">
    <subcellularLocation>
        <location evidence="2">Cytoplasm</location>
    </subcellularLocation>
</comment>
<evidence type="ECO:0000256" key="5">
    <source>
        <dbReference type="ARBA" id="ARBA00022552"/>
    </source>
</evidence>
<dbReference type="Proteomes" id="UP001164819">
    <property type="component" value="Chromosome"/>
</dbReference>
<dbReference type="Pfam" id="PF22458">
    <property type="entry name" value="RsmF-B_ferredox"/>
    <property type="match status" value="1"/>
</dbReference>
<dbReference type="Gene3D" id="3.40.50.150">
    <property type="entry name" value="Vaccinia Virus protein VP39"/>
    <property type="match status" value="1"/>
</dbReference>
<evidence type="ECO:0000313" key="15">
    <source>
        <dbReference type="EMBL" id="WAV91653.1"/>
    </source>
</evidence>
<keyword evidence="9 13" id="KW-0694">RNA-binding</keyword>
<evidence type="ECO:0000256" key="11">
    <source>
        <dbReference type="ARBA" id="ARBA00031088"/>
    </source>
</evidence>
<dbReference type="PRINTS" id="PR02008">
    <property type="entry name" value="RCMTFAMILY"/>
</dbReference>
<evidence type="ECO:0000256" key="2">
    <source>
        <dbReference type="ARBA" id="ARBA00004496"/>
    </source>
</evidence>
<feature type="binding site" evidence="13">
    <location>
        <position position="294"/>
    </location>
    <ligand>
        <name>S-adenosyl-L-methionine</name>
        <dbReference type="ChEBI" id="CHEBI:59789"/>
    </ligand>
</feature>
<evidence type="ECO:0000256" key="13">
    <source>
        <dbReference type="PROSITE-ProRule" id="PRU01023"/>
    </source>
</evidence>
<dbReference type="InterPro" id="IPR023267">
    <property type="entry name" value="RCMT"/>
</dbReference>
<dbReference type="PANTHER" id="PTHR22807:SF61">
    <property type="entry name" value="NOL1_NOP2_SUN FAMILY PROTEIN _ ANTITERMINATION NUSB DOMAIN-CONTAINING PROTEIN"/>
    <property type="match status" value="1"/>
</dbReference>
<dbReference type="NCBIfam" id="TIGR00563">
    <property type="entry name" value="rsmB"/>
    <property type="match status" value="1"/>
</dbReference>
<dbReference type="InterPro" id="IPR035926">
    <property type="entry name" value="NusB-like_sf"/>
</dbReference>
<dbReference type="PROSITE" id="PS51686">
    <property type="entry name" value="SAM_MT_RSMB_NOP"/>
    <property type="match status" value="1"/>
</dbReference>
<evidence type="ECO:0000256" key="4">
    <source>
        <dbReference type="ARBA" id="ARBA00022490"/>
    </source>
</evidence>
<feature type="domain" description="SAM-dependent MTase RsmB/NOP-type" evidence="14">
    <location>
        <begin position="184"/>
        <end position="441"/>
    </location>
</feature>
<comment type="similarity">
    <text evidence="13">Belongs to the class I-like SAM-binding methyltransferase superfamily. RsmB/NOP family.</text>
</comment>
<evidence type="ECO:0000259" key="14">
    <source>
        <dbReference type="PROSITE" id="PS51686"/>
    </source>
</evidence>
<feature type="binding site" evidence="13">
    <location>
        <position position="320"/>
    </location>
    <ligand>
        <name>S-adenosyl-L-methionine</name>
        <dbReference type="ChEBI" id="CHEBI:59789"/>
    </ligand>
</feature>
<comment type="catalytic activity">
    <reaction evidence="12">
        <text>cytidine(967) in 16S rRNA + S-adenosyl-L-methionine = 5-methylcytidine(967) in 16S rRNA + S-adenosyl-L-homocysteine + H(+)</text>
        <dbReference type="Rhea" id="RHEA:42748"/>
        <dbReference type="Rhea" id="RHEA-COMP:10219"/>
        <dbReference type="Rhea" id="RHEA-COMP:10220"/>
        <dbReference type="ChEBI" id="CHEBI:15378"/>
        <dbReference type="ChEBI" id="CHEBI:57856"/>
        <dbReference type="ChEBI" id="CHEBI:59789"/>
        <dbReference type="ChEBI" id="CHEBI:74483"/>
        <dbReference type="ChEBI" id="CHEBI:82748"/>
        <dbReference type="EC" id="2.1.1.176"/>
    </reaction>
</comment>
<evidence type="ECO:0000256" key="8">
    <source>
        <dbReference type="ARBA" id="ARBA00022691"/>
    </source>
</evidence>
<keyword evidence="4" id="KW-0963">Cytoplasm</keyword>
<keyword evidence="8 13" id="KW-0949">S-adenosyl-L-methionine</keyword>
<dbReference type="AlphaFoldDB" id="A0A9E9LCK0"/>
<dbReference type="GO" id="GO:0008649">
    <property type="term" value="F:rRNA methyltransferase activity"/>
    <property type="evidence" value="ECO:0007669"/>
    <property type="project" value="InterPro"/>
</dbReference>
<dbReference type="SUPFAM" id="SSF48013">
    <property type="entry name" value="NusB-like"/>
    <property type="match status" value="1"/>
</dbReference>
<dbReference type="InterPro" id="IPR001678">
    <property type="entry name" value="MeTrfase_RsmB-F_NOP2_dom"/>
</dbReference>
<dbReference type="Gene3D" id="3.30.70.1170">
    <property type="entry name" value="Sun protein, domain 3"/>
    <property type="match status" value="1"/>
</dbReference>
<dbReference type="EC" id="2.1.1.176" evidence="3"/>
<evidence type="ECO:0000256" key="12">
    <source>
        <dbReference type="ARBA" id="ARBA00047283"/>
    </source>
</evidence>
<dbReference type="RefSeq" id="WP_269316138.1">
    <property type="nucleotide sequence ID" value="NZ_CP098251.1"/>
</dbReference>
<dbReference type="Gene3D" id="1.10.287.730">
    <property type="entry name" value="Helix hairpin bin"/>
    <property type="match status" value="1"/>
</dbReference>
<evidence type="ECO:0000256" key="1">
    <source>
        <dbReference type="ARBA" id="ARBA00002724"/>
    </source>
</evidence>
<feature type="binding site" evidence="13">
    <location>
        <begin position="272"/>
        <end position="278"/>
    </location>
    <ligand>
        <name>S-adenosyl-L-methionine</name>
        <dbReference type="ChEBI" id="CHEBI:59789"/>
    </ligand>
</feature>
<accession>A0A9E9LCK0</accession>
<name>A0A9E9LCK0_9BURK</name>
<dbReference type="InterPro" id="IPR004573">
    <property type="entry name" value="rRNA_ssu_MeTfrase_B"/>
</dbReference>
<evidence type="ECO:0000256" key="10">
    <source>
        <dbReference type="ARBA" id="ARBA00030399"/>
    </source>
</evidence>
<evidence type="ECO:0000256" key="3">
    <source>
        <dbReference type="ARBA" id="ARBA00012140"/>
    </source>
</evidence>
<dbReference type="InterPro" id="IPR029063">
    <property type="entry name" value="SAM-dependent_MTases_sf"/>
</dbReference>
<evidence type="ECO:0000256" key="6">
    <source>
        <dbReference type="ARBA" id="ARBA00022603"/>
    </source>
</evidence>
<reference evidence="15" key="1">
    <citation type="journal article" date="2022" name="Front. Microbiol.">
        <title>New perspectives on an old grouping: The genomic and phenotypic variability of Oxalobacter formigenes and the implications for calcium oxalate stone prevention.</title>
        <authorList>
            <person name="Chmiel J.A."/>
            <person name="Carr C."/>
            <person name="Stuivenberg G.A."/>
            <person name="Venema R."/>
            <person name="Chanyi R.M."/>
            <person name="Al K.F."/>
            <person name="Giguere D."/>
            <person name="Say H."/>
            <person name="Akouris P.P."/>
            <person name="Dominguez Romero S.A."/>
            <person name="Kwong A."/>
            <person name="Tai V."/>
            <person name="Koval S.F."/>
            <person name="Razvi H."/>
            <person name="Bjazevic J."/>
            <person name="Burton J.P."/>
        </authorList>
    </citation>
    <scope>NUCLEOTIDE SEQUENCE</scope>
    <source>
        <strain evidence="15">OxK</strain>
    </source>
</reference>
<dbReference type="SUPFAM" id="SSF53335">
    <property type="entry name" value="S-adenosyl-L-methionine-dependent methyltransferases"/>
    <property type="match status" value="1"/>
</dbReference>
<feature type="active site" description="Nucleophile" evidence="13">
    <location>
        <position position="391"/>
    </location>
</feature>